<sequence length="161" mass="19156">MDPICHLCNRAEEDTHHALWGCEAIRRVWDRDFHWANQFEAAQGSFQDLVVLVMTKPRIREVFATTAWFIWSHRKKTRLQERTVPLSGIRESVSSFMQLYNSCCVHSNSCKMVRQINGNLQSQVLIKRILTALCLLKVRKLVWALWSETQMVWLWLRWQKK</sequence>
<dbReference type="AlphaFoldDB" id="A0AAW0JKE1"/>
<comment type="caution">
    <text evidence="1">The sequence shown here is derived from an EMBL/GenBank/DDBJ whole genome shotgun (WGS) entry which is preliminary data.</text>
</comment>
<reference evidence="1 2" key="1">
    <citation type="journal article" date="2018" name="Sci. Data">
        <title>The draft genome sequence of cork oak.</title>
        <authorList>
            <person name="Ramos A.M."/>
            <person name="Usie A."/>
            <person name="Barbosa P."/>
            <person name="Barros P.M."/>
            <person name="Capote T."/>
            <person name="Chaves I."/>
            <person name="Simoes F."/>
            <person name="Abreu I."/>
            <person name="Carrasquinho I."/>
            <person name="Faro C."/>
            <person name="Guimaraes J.B."/>
            <person name="Mendonca D."/>
            <person name="Nobrega F."/>
            <person name="Rodrigues L."/>
            <person name="Saibo N.J.M."/>
            <person name="Varela M.C."/>
            <person name="Egas C."/>
            <person name="Matos J."/>
            <person name="Miguel C.M."/>
            <person name="Oliveira M.M."/>
            <person name="Ricardo C.P."/>
            <person name="Goncalves S."/>
        </authorList>
    </citation>
    <scope>NUCLEOTIDE SEQUENCE [LARGE SCALE GENOMIC DNA]</scope>
    <source>
        <strain evidence="2">cv. HL8</strain>
    </source>
</reference>
<proteinExistence type="predicted"/>
<evidence type="ECO:0008006" key="3">
    <source>
        <dbReference type="Google" id="ProtNLM"/>
    </source>
</evidence>
<dbReference type="Proteomes" id="UP000237347">
    <property type="component" value="Unassembled WGS sequence"/>
</dbReference>
<organism evidence="1 2">
    <name type="scientific">Quercus suber</name>
    <name type="common">Cork oak</name>
    <dbReference type="NCBI Taxonomy" id="58331"/>
    <lineage>
        <taxon>Eukaryota</taxon>
        <taxon>Viridiplantae</taxon>
        <taxon>Streptophyta</taxon>
        <taxon>Embryophyta</taxon>
        <taxon>Tracheophyta</taxon>
        <taxon>Spermatophyta</taxon>
        <taxon>Magnoliopsida</taxon>
        <taxon>eudicotyledons</taxon>
        <taxon>Gunneridae</taxon>
        <taxon>Pentapetalae</taxon>
        <taxon>rosids</taxon>
        <taxon>fabids</taxon>
        <taxon>Fagales</taxon>
        <taxon>Fagaceae</taxon>
        <taxon>Quercus</taxon>
    </lineage>
</organism>
<dbReference type="EMBL" id="PKMF04000533">
    <property type="protein sequence ID" value="KAK7826945.1"/>
    <property type="molecule type" value="Genomic_DNA"/>
</dbReference>
<evidence type="ECO:0000313" key="1">
    <source>
        <dbReference type="EMBL" id="KAK7826945.1"/>
    </source>
</evidence>
<name>A0AAW0JKE1_QUESU</name>
<evidence type="ECO:0000313" key="2">
    <source>
        <dbReference type="Proteomes" id="UP000237347"/>
    </source>
</evidence>
<protein>
    <recommendedName>
        <fullName evidence="3">Reverse transcriptase zinc-binding domain-containing protein</fullName>
    </recommendedName>
</protein>
<accession>A0AAW0JKE1</accession>
<gene>
    <name evidence="1" type="ORF">CFP56_031605</name>
</gene>
<keyword evidence="2" id="KW-1185">Reference proteome</keyword>